<protein>
    <submittedName>
        <fullName evidence="1">Zinc finger, CCHC-type, retrotransposon Gag domain protein</fullName>
    </submittedName>
</protein>
<dbReference type="EMBL" id="BKCJ011564374">
    <property type="protein sequence ID" value="GFD42019.1"/>
    <property type="molecule type" value="Genomic_DNA"/>
</dbReference>
<accession>A0A699W5N7</accession>
<feature type="non-terminal residue" evidence="1">
    <location>
        <position position="109"/>
    </location>
</feature>
<sequence>MHLAGGKLICILRLEEMLLPILVLGLLFVRSFTTGIFPASKQQLYEREYGSICQLDRENSGEYIERFTRLASFVEAAAGDAYRQARHFKWGLKKWVLDRMVNTDYTNIA</sequence>
<name>A0A699W5N7_TANCI</name>
<evidence type="ECO:0000313" key="1">
    <source>
        <dbReference type="EMBL" id="GFD42019.1"/>
    </source>
</evidence>
<comment type="caution">
    <text evidence="1">The sequence shown here is derived from an EMBL/GenBank/DDBJ whole genome shotgun (WGS) entry which is preliminary data.</text>
</comment>
<organism evidence="1">
    <name type="scientific">Tanacetum cinerariifolium</name>
    <name type="common">Dalmatian daisy</name>
    <name type="synonym">Chrysanthemum cinerariifolium</name>
    <dbReference type="NCBI Taxonomy" id="118510"/>
    <lineage>
        <taxon>Eukaryota</taxon>
        <taxon>Viridiplantae</taxon>
        <taxon>Streptophyta</taxon>
        <taxon>Embryophyta</taxon>
        <taxon>Tracheophyta</taxon>
        <taxon>Spermatophyta</taxon>
        <taxon>Magnoliopsida</taxon>
        <taxon>eudicotyledons</taxon>
        <taxon>Gunneridae</taxon>
        <taxon>Pentapetalae</taxon>
        <taxon>asterids</taxon>
        <taxon>campanulids</taxon>
        <taxon>Asterales</taxon>
        <taxon>Asteraceae</taxon>
        <taxon>Asteroideae</taxon>
        <taxon>Anthemideae</taxon>
        <taxon>Anthemidinae</taxon>
        <taxon>Tanacetum</taxon>
    </lineage>
</organism>
<dbReference type="AlphaFoldDB" id="A0A699W5N7"/>
<reference evidence="1" key="1">
    <citation type="journal article" date="2019" name="Sci. Rep.">
        <title>Draft genome of Tanacetum cinerariifolium, the natural source of mosquito coil.</title>
        <authorList>
            <person name="Yamashiro T."/>
            <person name="Shiraishi A."/>
            <person name="Satake H."/>
            <person name="Nakayama K."/>
        </authorList>
    </citation>
    <scope>NUCLEOTIDE SEQUENCE</scope>
</reference>
<gene>
    <name evidence="1" type="ORF">Tci_913988</name>
</gene>
<proteinExistence type="predicted"/>